<dbReference type="VEuPathDB" id="FungiDB:ASPFODRAFT_206549"/>
<evidence type="ECO:0000313" key="12">
    <source>
        <dbReference type="EMBL" id="OJZ87729.1"/>
    </source>
</evidence>
<dbReference type="GO" id="GO:0004674">
    <property type="term" value="F:protein serine/threonine kinase activity"/>
    <property type="evidence" value="ECO:0007669"/>
    <property type="project" value="UniProtKB-KW"/>
</dbReference>
<evidence type="ECO:0000259" key="11">
    <source>
        <dbReference type="PROSITE" id="PS50011"/>
    </source>
</evidence>
<evidence type="ECO:0000256" key="4">
    <source>
        <dbReference type="ARBA" id="ARBA00022741"/>
    </source>
</evidence>
<dbReference type="Proteomes" id="UP000184063">
    <property type="component" value="Unassembled WGS sequence"/>
</dbReference>
<dbReference type="PROSITE" id="PS00107">
    <property type="entry name" value="PROTEIN_KINASE_ATP"/>
    <property type="match status" value="1"/>
</dbReference>
<organism evidence="12 13">
    <name type="scientific">Aspergillus luchuensis (strain CBS 106.47)</name>
    <dbReference type="NCBI Taxonomy" id="1137211"/>
    <lineage>
        <taxon>Eukaryota</taxon>
        <taxon>Fungi</taxon>
        <taxon>Dikarya</taxon>
        <taxon>Ascomycota</taxon>
        <taxon>Pezizomycotina</taxon>
        <taxon>Eurotiomycetes</taxon>
        <taxon>Eurotiomycetidae</taxon>
        <taxon>Eurotiales</taxon>
        <taxon>Aspergillaceae</taxon>
        <taxon>Aspergillus</taxon>
        <taxon>Aspergillus subgen. Circumdati</taxon>
    </lineage>
</organism>
<proteinExistence type="inferred from homology"/>
<dbReference type="Pfam" id="PF00069">
    <property type="entry name" value="Pkinase"/>
    <property type="match status" value="1"/>
</dbReference>
<evidence type="ECO:0000256" key="8">
    <source>
        <dbReference type="ARBA" id="ARBA00048679"/>
    </source>
</evidence>
<dbReference type="Gene3D" id="3.30.200.20">
    <property type="entry name" value="Phosphorylase Kinase, domain 1"/>
    <property type="match status" value="1"/>
</dbReference>
<comment type="similarity">
    <text evidence="10">Belongs to the protein kinase superfamily.</text>
</comment>
<reference evidence="13" key="1">
    <citation type="journal article" date="2017" name="Genome Biol.">
        <title>Comparative genomics reveals high biological diversity and specific adaptations in the industrially and medically important fungal genus Aspergillus.</title>
        <authorList>
            <person name="de Vries R.P."/>
            <person name="Riley R."/>
            <person name="Wiebenga A."/>
            <person name="Aguilar-Osorio G."/>
            <person name="Amillis S."/>
            <person name="Uchima C.A."/>
            <person name="Anderluh G."/>
            <person name="Asadollahi M."/>
            <person name="Askin M."/>
            <person name="Barry K."/>
            <person name="Battaglia E."/>
            <person name="Bayram O."/>
            <person name="Benocci T."/>
            <person name="Braus-Stromeyer S.A."/>
            <person name="Caldana C."/>
            <person name="Canovas D."/>
            <person name="Cerqueira G.C."/>
            <person name="Chen F."/>
            <person name="Chen W."/>
            <person name="Choi C."/>
            <person name="Clum A."/>
            <person name="Dos Santos R.A."/>
            <person name="Damasio A.R."/>
            <person name="Diallinas G."/>
            <person name="Emri T."/>
            <person name="Fekete E."/>
            <person name="Flipphi M."/>
            <person name="Freyberg S."/>
            <person name="Gallo A."/>
            <person name="Gournas C."/>
            <person name="Habgood R."/>
            <person name="Hainaut M."/>
            <person name="Harispe M.L."/>
            <person name="Henrissat B."/>
            <person name="Hilden K.S."/>
            <person name="Hope R."/>
            <person name="Hossain A."/>
            <person name="Karabika E."/>
            <person name="Karaffa L."/>
            <person name="Karanyi Z."/>
            <person name="Krasevec N."/>
            <person name="Kuo A."/>
            <person name="Kusch H."/>
            <person name="LaButti K."/>
            <person name="Lagendijk E.L."/>
            <person name="Lapidus A."/>
            <person name="Levasseur A."/>
            <person name="Lindquist E."/>
            <person name="Lipzen A."/>
            <person name="Logrieco A.F."/>
            <person name="MacCabe A."/>
            <person name="Maekelae M.R."/>
            <person name="Malavazi I."/>
            <person name="Melin P."/>
            <person name="Meyer V."/>
            <person name="Mielnichuk N."/>
            <person name="Miskei M."/>
            <person name="Molnar A.P."/>
            <person name="Mule G."/>
            <person name="Ngan C.Y."/>
            <person name="Orejas M."/>
            <person name="Orosz E."/>
            <person name="Ouedraogo J.P."/>
            <person name="Overkamp K.M."/>
            <person name="Park H.-S."/>
            <person name="Perrone G."/>
            <person name="Piumi F."/>
            <person name="Punt P.J."/>
            <person name="Ram A.F."/>
            <person name="Ramon A."/>
            <person name="Rauscher S."/>
            <person name="Record E."/>
            <person name="Riano-Pachon D.M."/>
            <person name="Robert V."/>
            <person name="Roehrig J."/>
            <person name="Ruller R."/>
            <person name="Salamov A."/>
            <person name="Salih N.S."/>
            <person name="Samson R.A."/>
            <person name="Sandor E."/>
            <person name="Sanguinetti M."/>
            <person name="Schuetze T."/>
            <person name="Sepcic K."/>
            <person name="Shelest E."/>
            <person name="Sherlock G."/>
            <person name="Sophianopoulou V."/>
            <person name="Squina F.M."/>
            <person name="Sun H."/>
            <person name="Susca A."/>
            <person name="Todd R.B."/>
            <person name="Tsang A."/>
            <person name="Unkles S.E."/>
            <person name="van de Wiele N."/>
            <person name="van Rossen-Uffink D."/>
            <person name="Oliveira J.V."/>
            <person name="Vesth T.C."/>
            <person name="Visser J."/>
            <person name="Yu J.-H."/>
            <person name="Zhou M."/>
            <person name="Andersen M.R."/>
            <person name="Archer D.B."/>
            <person name="Baker S.E."/>
            <person name="Benoit I."/>
            <person name="Brakhage A.A."/>
            <person name="Braus G.H."/>
            <person name="Fischer R."/>
            <person name="Frisvad J.C."/>
            <person name="Goldman G.H."/>
            <person name="Houbraken J."/>
            <person name="Oakley B."/>
            <person name="Pocsi I."/>
            <person name="Scazzocchio C."/>
            <person name="Seiboth B."/>
            <person name="vanKuyk P.A."/>
            <person name="Wortman J."/>
            <person name="Dyer P.S."/>
            <person name="Grigoriev I.V."/>
        </authorList>
    </citation>
    <scope>NUCLEOTIDE SEQUENCE [LARGE SCALE GENOMIC DNA]</scope>
    <source>
        <strain evidence="13">CBS 106.47</strain>
    </source>
</reference>
<sequence length="361" mass="40968">MATPWRSLRISVNKVFKSSPCRSSNVPRQTLPAAEVVEEECTPHYEPNHFYPVRLYEILNNRYQITAKLGWGASSTVWLARDLNQRRWCPARYVAVKIKANNYSTNKDAERELRITENITRVNSRHVGRNFVSTLLDSFNLPSPHGTHVCMVFNPLCEPLWMFRRRFQGDVLPLDVLRPVAKLILEGLGYLHSECQVVHTDLKSDNVLMALRDHSILDRVSQFQGSEVILGAGWKYSADIWNLGALLVELAHGSGPFDGPDSNHSTFTEEAHLARIISVLGPPPVDVLHEAKYSSRYIDTEGKFKHTGLILESAGLDKTLHDVEGDDKQAFINVISRMLRWKGDERDTVQGLLSDPWFRGL</sequence>
<dbReference type="GO" id="GO:0000245">
    <property type="term" value="P:spliceosomal complex assembly"/>
    <property type="evidence" value="ECO:0007669"/>
    <property type="project" value="TreeGrafter"/>
</dbReference>
<dbReference type="SMART" id="SM00220">
    <property type="entry name" value="S_TKc"/>
    <property type="match status" value="1"/>
</dbReference>
<evidence type="ECO:0000256" key="2">
    <source>
        <dbReference type="ARBA" id="ARBA00022527"/>
    </source>
</evidence>
<comment type="catalytic activity">
    <reaction evidence="7">
        <text>L-threonyl-[protein] + ATP = O-phospho-L-threonyl-[protein] + ADP + H(+)</text>
        <dbReference type="Rhea" id="RHEA:46608"/>
        <dbReference type="Rhea" id="RHEA-COMP:11060"/>
        <dbReference type="Rhea" id="RHEA-COMP:11605"/>
        <dbReference type="ChEBI" id="CHEBI:15378"/>
        <dbReference type="ChEBI" id="CHEBI:30013"/>
        <dbReference type="ChEBI" id="CHEBI:30616"/>
        <dbReference type="ChEBI" id="CHEBI:61977"/>
        <dbReference type="ChEBI" id="CHEBI:456216"/>
        <dbReference type="EC" id="2.7.11.1"/>
    </reaction>
</comment>
<dbReference type="GO" id="GO:0050684">
    <property type="term" value="P:regulation of mRNA processing"/>
    <property type="evidence" value="ECO:0007669"/>
    <property type="project" value="TreeGrafter"/>
</dbReference>
<name>A0A1M3TLL0_ASPLC</name>
<dbReference type="SUPFAM" id="SSF56112">
    <property type="entry name" value="Protein kinase-like (PK-like)"/>
    <property type="match status" value="1"/>
</dbReference>
<dbReference type="Gene3D" id="1.10.510.10">
    <property type="entry name" value="Transferase(Phosphotransferase) domain 1"/>
    <property type="match status" value="2"/>
</dbReference>
<dbReference type="InterPro" id="IPR000719">
    <property type="entry name" value="Prot_kinase_dom"/>
</dbReference>
<evidence type="ECO:0000256" key="3">
    <source>
        <dbReference type="ARBA" id="ARBA00022679"/>
    </source>
</evidence>
<dbReference type="PROSITE" id="PS00108">
    <property type="entry name" value="PROTEIN_KINASE_ST"/>
    <property type="match status" value="1"/>
</dbReference>
<dbReference type="InterPro" id="IPR051334">
    <property type="entry name" value="SRPK"/>
</dbReference>
<feature type="binding site" evidence="9">
    <location>
        <position position="97"/>
    </location>
    <ligand>
        <name>ATP</name>
        <dbReference type="ChEBI" id="CHEBI:30616"/>
    </ligand>
</feature>
<dbReference type="GO" id="GO:0005737">
    <property type="term" value="C:cytoplasm"/>
    <property type="evidence" value="ECO:0007669"/>
    <property type="project" value="TreeGrafter"/>
</dbReference>
<dbReference type="PANTHER" id="PTHR47634:SF9">
    <property type="entry name" value="PROTEIN KINASE DOMAIN-CONTAINING PROTEIN-RELATED"/>
    <property type="match status" value="1"/>
</dbReference>
<keyword evidence="3" id="KW-0808">Transferase</keyword>
<dbReference type="OrthoDB" id="5979581at2759"/>
<keyword evidence="2 10" id="KW-0723">Serine/threonine-protein kinase</keyword>
<feature type="domain" description="Protein kinase" evidence="11">
    <location>
        <begin position="63"/>
        <end position="358"/>
    </location>
</feature>
<evidence type="ECO:0000313" key="13">
    <source>
        <dbReference type="Proteomes" id="UP000184063"/>
    </source>
</evidence>
<dbReference type="EC" id="2.7.11.1" evidence="1"/>
<dbReference type="InterPro" id="IPR011009">
    <property type="entry name" value="Kinase-like_dom_sf"/>
</dbReference>
<accession>A0A1M3TLL0</accession>
<evidence type="ECO:0000256" key="10">
    <source>
        <dbReference type="RuleBase" id="RU000304"/>
    </source>
</evidence>
<dbReference type="InterPro" id="IPR008271">
    <property type="entry name" value="Ser/Thr_kinase_AS"/>
</dbReference>
<dbReference type="GO" id="GO:0005634">
    <property type="term" value="C:nucleus"/>
    <property type="evidence" value="ECO:0007669"/>
    <property type="project" value="TreeGrafter"/>
</dbReference>
<evidence type="ECO:0000256" key="7">
    <source>
        <dbReference type="ARBA" id="ARBA00047899"/>
    </source>
</evidence>
<dbReference type="AlphaFoldDB" id="A0A1M3TLL0"/>
<evidence type="ECO:0000256" key="5">
    <source>
        <dbReference type="ARBA" id="ARBA00022777"/>
    </source>
</evidence>
<dbReference type="GO" id="GO:0005524">
    <property type="term" value="F:ATP binding"/>
    <property type="evidence" value="ECO:0007669"/>
    <property type="project" value="UniProtKB-UniRule"/>
</dbReference>
<evidence type="ECO:0000256" key="1">
    <source>
        <dbReference type="ARBA" id="ARBA00012513"/>
    </source>
</evidence>
<keyword evidence="6 9" id="KW-0067">ATP-binding</keyword>
<evidence type="ECO:0000256" key="6">
    <source>
        <dbReference type="ARBA" id="ARBA00022840"/>
    </source>
</evidence>
<dbReference type="PANTHER" id="PTHR47634">
    <property type="entry name" value="PROTEIN KINASE DOMAIN-CONTAINING PROTEIN-RELATED"/>
    <property type="match status" value="1"/>
</dbReference>
<dbReference type="InterPro" id="IPR017441">
    <property type="entry name" value="Protein_kinase_ATP_BS"/>
</dbReference>
<dbReference type="FunFam" id="3.30.200.20:FF:000786">
    <property type="entry name" value="Protein kinase domain protein"/>
    <property type="match status" value="1"/>
</dbReference>
<keyword evidence="4 9" id="KW-0547">Nucleotide-binding</keyword>
<dbReference type="PROSITE" id="PS50011">
    <property type="entry name" value="PROTEIN_KINASE_DOM"/>
    <property type="match status" value="1"/>
</dbReference>
<keyword evidence="5" id="KW-0418">Kinase</keyword>
<gene>
    <name evidence="12" type="ORF">ASPFODRAFT_206549</name>
</gene>
<comment type="catalytic activity">
    <reaction evidence="8">
        <text>L-seryl-[protein] + ATP = O-phospho-L-seryl-[protein] + ADP + H(+)</text>
        <dbReference type="Rhea" id="RHEA:17989"/>
        <dbReference type="Rhea" id="RHEA-COMP:9863"/>
        <dbReference type="Rhea" id="RHEA-COMP:11604"/>
        <dbReference type="ChEBI" id="CHEBI:15378"/>
        <dbReference type="ChEBI" id="CHEBI:29999"/>
        <dbReference type="ChEBI" id="CHEBI:30616"/>
        <dbReference type="ChEBI" id="CHEBI:83421"/>
        <dbReference type="ChEBI" id="CHEBI:456216"/>
        <dbReference type="EC" id="2.7.11.1"/>
    </reaction>
</comment>
<evidence type="ECO:0000256" key="9">
    <source>
        <dbReference type="PROSITE-ProRule" id="PRU10141"/>
    </source>
</evidence>
<dbReference type="EMBL" id="KV878240">
    <property type="protein sequence ID" value="OJZ87729.1"/>
    <property type="molecule type" value="Genomic_DNA"/>
</dbReference>
<protein>
    <recommendedName>
        <fullName evidence="1">non-specific serine/threonine protein kinase</fullName>
        <ecNumber evidence="1">2.7.11.1</ecNumber>
    </recommendedName>
</protein>